<protein>
    <submittedName>
        <fullName evidence="2">Uncharacterized protein</fullName>
    </submittedName>
</protein>
<dbReference type="EMBL" id="JBBPBN010000918">
    <property type="protein sequence ID" value="KAK8481328.1"/>
    <property type="molecule type" value="Genomic_DNA"/>
</dbReference>
<evidence type="ECO:0000313" key="3">
    <source>
        <dbReference type="Proteomes" id="UP001396334"/>
    </source>
</evidence>
<keyword evidence="3" id="KW-1185">Reference proteome</keyword>
<name>A0ABR1ZLZ5_9ROSI</name>
<dbReference type="PANTHER" id="PTHR23334:SF49">
    <property type="entry name" value="BASIC LEUCINE ZIPPER 23"/>
    <property type="match status" value="1"/>
</dbReference>
<comment type="caution">
    <text evidence="2">The sequence shown here is derived from an EMBL/GenBank/DDBJ whole genome shotgun (WGS) entry which is preliminary data.</text>
</comment>
<dbReference type="InterPro" id="IPR031106">
    <property type="entry name" value="C/EBP"/>
</dbReference>
<dbReference type="Proteomes" id="UP001396334">
    <property type="component" value="Unassembled WGS sequence"/>
</dbReference>
<dbReference type="PANTHER" id="PTHR23334">
    <property type="entry name" value="CCAAT/ENHANCER BINDING PROTEIN"/>
    <property type="match status" value="1"/>
</dbReference>
<feature type="region of interest" description="Disordered" evidence="1">
    <location>
        <begin position="317"/>
        <end position="344"/>
    </location>
</feature>
<evidence type="ECO:0000256" key="1">
    <source>
        <dbReference type="SAM" id="MobiDB-lite"/>
    </source>
</evidence>
<organism evidence="2 3">
    <name type="scientific">Hibiscus sabdariffa</name>
    <name type="common">roselle</name>
    <dbReference type="NCBI Taxonomy" id="183260"/>
    <lineage>
        <taxon>Eukaryota</taxon>
        <taxon>Viridiplantae</taxon>
        <taxon>Streptophyta</taxon>
        <taxon>Embryophyta</taxon>
        <taxon>Tracheophyta</taxon>
        <taxon>Spermatophyta</taxon>
        <taxon>Magnoliopsida</taxon>
        <taxon>eudicotyledons</taxon>
        <taxon>Gunneridae</taxon>
        <taxon>Pentapetalae</taxon>
        <taxon>rosids</taxon>
        <taxon>malvids</taxon>
        <taxon>Malvales</taxon>
        <taxon>Malvaceae</taxon>
        <taxon>Malvoideae</taxon>
        <taxon>Hibiscus</taxon>
    </lineage>
</organism>
<evidence type="ECO:0000313" key="2">
    <source>
        <dbReference type="EMBL" id="KAK8481328.1"/>
    </source>
</evidence>
<sequence length="344" mass="37133">MIKDLPSYVTLVFSVPGTLNSSVVLPSSSSSPPPPPSSVLFLPFAKLETGYVQVAETSNLRTVKEEELYGFEAHFTDVWNLCNQSVSHSVSGSELRSLWLFNLWFLPVMDDGELDFSNQEVFSGNNMGDFPSSCSMDSFFDELLNDSHACTHTHTCNPPGPDNSHTHTCFHVHTKIVPASPEDKTASDDTAGSKEKSKKRPLVNQQLLKRLQGQAALEAEVARLKCLLVDIRGRIEGEIGSFPYQKSATTVNPMNVPGAYVMNPCNVQCNDQMYCPHPGVEGRTGEDAALNGQGYGCDLDNYQCFTNNNSAAKELSTGGVGSAGANGNSSGNKRRKGVRAATAG</sequence>
<feature type="region of interest" description="Disordered" evidence="1">
    <location>
        <begin position="180"/>
        <end position="201"/>
    </location>
</feature>
<feature type="compositionally biased region" description="Basic and acidic residues" evidence="1">
    <location>
        <begin position="181"/>
        <end position="195"/>
    </location>
</feature>
<reference evidence="2 3" key="1">
    <citation type="journal article" date="2024" name="G3 (Bethesda)">
        <title>Genome assembly of Hibiscus sabdariffa L. provides insights into metabolisms of medicinal natural products.</title>
        <authorList>
            <person name="Kim T."/>
        </authorList>
    </citation>
    <scope>NUCLEOTIDE SEQUENCE [LARGE SCALE GENOMIC DNA]</scope>
    <source>
        <strain evidence="2">TK-2024</strain>
        <tissue evidence="2">Old leaves</tissue>
    </source>
</reference>
<accession>A0ABR1ZLZ5</accession>
<proteinExistence type="predicted"/>
<gene>
    <name evidence="2" type="ORF">V6N11_047223</name>
</gene>